<evidence type="ECO:0000313" key="5">
    <source>
        <dbReference type="EMBL" id="NDV61749.1"/>
    </source>
</evidence>
<dbReference type="EMBL" id="JAAGNX010000001">
    <property type="protein sequence ID" value="NDV61749.1"/>
    <property type="molecule type" value="Genomic_DNA"/>
</dbReference>
<evidence type="ECO:0000313" key="6">
    <source>
        <dbReference type="Proteomes" id="UP000478417"/>
    </source>
</evidence>
<evidence type="ECO:0000256" key="2">
    <source>
        <dbReference type="ARBA" id="ARBA00006472"/>
    </source>
</evidence>
<dbReference type="HAMAP" id="MF_00434">
    <property type="entry name" value="Pterin_4_alpha"/>
    <property type="match status" value="1"/>
</dbReference>
<proteinExistence type="inferred from homology"/>
<comment type="caution">
    <text evidence="5">The sequence shown here is derived from an EMBL/GenBank/DDBJ whole genome shotgun (WGS) entry which is preliminary data.</text>
</comment>
<dbReference type="GO" id="GO:0008124">
    <property type="term" value="F:4-alpha-hydroxytetrahydrobiopterin dehydratase activity"/>
    <property type="evidence" value="ECO:0007669"/>
    <property type="project" value="UniProtKB-UniRule"/>
</dbReference>
<keyword evidence="3 4" id="KW-0456">Lyase</keyword>
<dbReference type="NCBIfam" id="NF002017">
    <property type="entry name" value="PRK00823.1-2"/>
    <property type="match status" value="1"/>
</dbReference>
<dbReference type="CDD" id="cd00488">
    <property type="entry name" value="PCD_DCoH"/>
    <property type="match status" value="1"/>
</dbReference>
<dbReference type="SUPFAM" id="SSF55248">
    <property type="entry name" value="PCD-like"/>
    <property type="match status" value="1"/>
</dbReference>
<dbReference type="GO" id="GO:0006729">
    <property type="term" value="P:tetrahydrobiopterin biosynthetic process"/>
    <property type="evidence" value="ECO:0007669"/>
    <property type="project" value="InterPro"/>
</dbReference>
<gene>
    <name evidence="5" type="ORF">G0Q06_04735</name>
</gene>
<dbReference type="RefSeq" id="WP_163962945.1">
    <property type="nucleotide sequence ID" value="NZ_JAAGNX010000001.1"/>
</dbReference>
<organism evidence="5 6">
    <name type="scientific">Oceanipulchritudo coccoides</name>
    <dbReference type="NCBI Taxonomy" id="2706888"/>
    <lineage>
        <taxon>Bacteria</taxon>
        <taxon>Pseudomonadati</taxon>
        <taxon>Verrucomicrobiota</taxon>
        <taxon>Opitutia</taxon>
        <taxon>Puniceicoccales</taxon>
        <taxon>Oceanipulchritudinaceae</taxon>
        <taxon>Oceanipulchritudo</taxon>
    </lineage>
</organism>
<name>A0A6B2M0B2_9BACT</name>
<evidence type="ECO:0000256" key="1">
    <source>
        <dbReference type="ARBA" id="ARBA00001554"/>
    </source>
</evidence>
<dbReference type="EC" id="4.2.1.96" evidence="4"/>
<dbReference type="AlphaFoldDB" id="A0A6B2M0B2"/>
<dbReference type="PANTHER" id="PTHR12599:SF0">
    <property type="entry name" value="PTERIN-4-ALPHA-CARBINOLAMINE DEHYDRATASE"/>
    <property type="match status" value="1"/>
</dbReference>
<dbReference type="Gene3D" id="3.30.1360.20">
    <property type="entry name" value="Transcriptional coactivator/pterin dehydratase"/>
    <property type="match status" value="1"/>
</dbReference>
<comment type="similarity">
    <text evidence="2 4">Belongs to the pterin-4-alpha-carbinolamine dehydratase family.</text>
</comment>
<dbReference type="InterPro" id="IPR001533">
    <property type="entry name" value="Pterin_deHydtase"/>
</dbReference>
<comment type="catalytic activity">
    <reaction evidence="1 4">
        <text>(4aS,6R)-4a-hydroxy-L-erythro-5,6,7,8-tetrahydrobiopterin = (6R)-L-erythro-6,7-dihydrobiopterin + H2O</text>
        <dbReference type="Rhea" id="RHEA:11920"/>
        <dbReference type="ChEBI" id="CHEBI:15377"/>
        <dbReference type="ChEBI" id="CHEBI:15642"/>
        <dbReference type="ChEBI" id="CHEBI:43120"/>
        <dbReference type="EC" id="4.2.1.96"/>
    </reaction>
</comment>
<sequence>MSHMISEGELQAALSGLPGWSGKNDQLVKSFTFQSFREAVTAMVRISYEVEETNHHPDVLISYNTLEIRLCTHDAGDKITDKDLRLAALIEKVVEGLL</sequence>
<keyword evidence="6" id="KW-1185">Reference proteome</keyword>
<dbReference type="PANTHER" id="PTHR12599">
    <property type="entry name" value="PTERIN-4-ALPHA-CARBINOLAMINE DEHYDRATASE"/>
    <property type="match status" value="1"/>
</dbReference>
<evidence type="ECO:0000256" key="4">
    <source>
        <dbReference type="HAMAP-Rule" id="MF_00434"/>
    </source>
</evidence>
<reference evidence="5 6" key="1">
    <citation type="submission" date="2020-02" db="EMBL/GenBank/DDBJ databases">
        <title>Albibacoteraceae fam. nov., the first described family within the subdivision 4 Verrucomicrobia.</title>
        <authorList>
            <person name="Xi F."/>
        </authorList>
    </citation>
    <scope>NUCLEOTIDE SEQUENCE [LARGE SCALE GENOMIC DNA]</scope>
    <source>
        <strain evidence="5 6">CK1056</strain>
    </source>
</reference>
<evidence type="ECO:0000256" key="3">
    <source>
        <dbReference type="ARBA" id="ARBA00023239"/>
    </source>
</evidence>
<dbReference type="Proteomes" id="UP000478417">
    <property type="component" value="Unassembled WGS sequence"/>
</dbReference>
<dbReference type="Pfam" id="PF01329">
    <property type="entry name" value="Pterin_4a"/>
    <property type="match status" value="1"/>
</dbReference>
<protein>
    <recommendedName>
        <fullName evidence="4">Putative pterin-4-alpha-carbinolamine dehydratase</fullName>
        <shortName evidence="4">PHS</shortName>
        <ecNumber evidence="4">4.2.1.96</ecNumber>
    </recommendedName>
    <alternativeName>
        <fullName evidence="4">4-alpha-hydroxy-tetrahydropterin dehydratase</fullName>
    </alternativeName>
    <alternativeName>
        <fullName evidence="4">Pterin carbinolamine dehydratase</fullName>
        <shortName evidence="4">PCD</shortName>
    </alternativeName>
</protein>
<accession>A0A6B2M0B2</accession>
<dbReference type="InterPro" id="IPR036428">
    <property type="entry name" value="PCD_sf"/>
</dbReference>